<evidence type="ECO:0000313" key="3">
    <source>
        <dbReference type="Proteomes" id="UP001157418"/>
    </source>
</evidence>
<dbReference type="GO" id="GO:0005737">
    <property type="term" value="C:cytoplasm"/>
    <property type="evidence" value="ECO:0007669"/>
    <property type="project" value="TreeGrafter"/>
</dbReference>
<dbReference type="GO" id="GO:0000209">
    <property type="term" value="P:protein polyubiquitination"/>
    <property type="evidence" value="ECO:0007669"/>
    <property type="project" value="TreeGrafter"/>
</dbReference>
<reference evidence="2 3" key="1">
    <citation type="submission" date="2022-01" db="EMBL/GenBank/DDBJ databases">
        <authorList>
            <person name="Xiong W."/>
            <person name="Schranz E."/>
        </authorList>
    </citation>
    <scope>NUCLEOTIDE SEQUENCE [LARGE SCALE GENOMIC DNA]</scope>
</reference>
<evidence type="ECO:0000256" key="1">
    <source>
        <dbReference type="SAM" id="MobiDB-lite"/>
    </source>
</evidence>
<dbReference type="GO" id="GO:0000151">
    <property type="term" value="C:ubiquitin ligase complex"/>
    <property type="evidence" value="ECO:0007669"/>
    <property type="project" value="InterPro"/>
</dbReference>
<dbReference type="GO" id="GO:0034450">
    <property type="term" value="F:ubiquitin-ubiquitin ligase activity"/>
    <property type="evidence" value="ECO:0007669"/>
    <property type="project" value="InterPro"/>
</dbReference>
<dbReference type="GO" id="GO:0036503">
    <property type="term" value="P:ERAD pathway"/>
    <property type="evidence" value="ECO:0007669"/>
    <property type="project" value="InterPro"/>
</dbReference>
<dbReference type="InterPro" id="IPR045132">
    <property type="entry name" value="UBE4"/>
</dbReference>
<dbReference type="PANTHER" id="PTHR13931:SF2">
    <property type="entry name" value="UBIQUITIN CONJUGATION FACTOR E4 B"/>
    <property type="match status" value="1"/>
</dbReference>
<dbReference type="PANTHER" id="PTHR13931">
    <property type="entry name" value="UBIQUITINATION FACTOR E4"/>
    <property type="match status" value="1"/>
</dbReference>
<name>A0AAU9LX05_9ASTR</name>
<dbReference type="AlphaFoldDB" id="A0AAU9LX05"/>
<keyword evidence="3" id="KW-1185">Reference proteome</keyword>
<accession>A0AAU9LX05</accession>
<dbReference type="GO" id="GO:0005634">
    <property type="term" value="C:nucleus"/>
    <property type="evidence" value="ECO:0007669"/>
    <property type="project" value="TreeGrafter"/>
</dbReference>
<dbReference type="EMBL" id="CAKMRJ010000131">
    <property type="protein sequence ID" value="CAH1418882.1"/>
    <property type="molecule type" value="Genomic_DNA"/>
</dbReference>
<evidence type="ECO:0000313" key="2">
    <source>
        <dbReference type="EMBL" id="CAH1418882.1"/>
    </source>
</evidence>
<feature type="region of interest" description="Disordered" evidence="1">
    <location>
        <begin position="228"/>
        <end position="253"/>
    </location>
</feature>
<protein>
    <submittedName>
        <fullName evidence="2">Uncharacterized protein</fullName>
    </submittedName>
</protein>
<proteinExistence type="predicted"/>
<dbReference type="Proteomes" id="UP001157418">
    <property type="component" value="Unassembled WGS sequence"/>
</dbReference>
<sequence length="253" mass="27921">MGNDTRAVYLEMTAAEILSEGGELRLSRDVMERVLVDRRAYEGKKITNMKDKSVRAQMELVVNQAKYCRIHLGNPDMFADSQRDKSNVSPLLPLIFSEVSSSIDTFGGGSSGGASSPPGFLDELFRDSDYDSMETILKQLYEDLRGAVLKCSALGNFQQPLRALMYLISFPLLFPNPLDIRSQIVTPFFIFSIIELAISVASSPEGSGDEDEASRGRRCRWVSFAKRKGGVGDPEQNIDSLKETVEGDGVEGM</sequence>
<comment type="caution">
    <text evidence="2">The sequence shown here is derived from an EMBL/GenBank/DDBJ whole genome shotgun (WGS) entry which is preliminary data.</text>
</comment>
<organism evidence="2 3">
    <name type="scientific">Lactuca virosa</name>
    <dbReference type="NCBI Taxonomy" id="75947"/>
    <lineage>
        <taxon>Eukaryota</taxon>
        <taxon>Viridiplantae</taxon>
        <taxon>Streptophyta</taxon>
        <taxon>Embryophyta</taxon>
        <taxon>Tracheophyta</taxon>
        <taxon>Spermatophyta</taxon>
        <taxon>Magnoliopsida</taxon>
        <taxon>eudicotyledons</taxon>
        <taxon>Gunneridae</taxon>
        <taxon>Pentapetalae</taxon>
        <taxon>asterids</taxon>
        <taxon>campanulids</taxon>
        <taxon>Asterales</taxon>
        <taxon>Asteraceae</taxon>
        <taxon>Cichorioideae</taxon>
        <taxon>Cichorieae</taxon>
        <taxon>Lactucinae</taxon>
        <taxon>Lactuca</taxon>
    </lineage>
</organism>
<gene>
    <name evidence="2" type="ORF">LVIROSA_LOCUS6452</name>
</gene>